<evidence type="ECO:0000259" key="7">
    <source>
        <dbReference type="PROSITE" id="PS50103"/>
    </source>
</evidence>
<dbReference type="SUPFAM" id="SSF90229">
    <property type="entry name" value="CCCH zinc finger"/>
    <property type="match status" value="2"/>
</dbReference>
<protein>
    <submittedName>
        <fullName evidence="9">mRNA decay activator protein ZFP36L1</fullName>
    </submittedName>
</protein>
<reference evidence="9" key="1">
    <citation type="submission" date="2025-08" db="UniProtKB">
        <authorList>
            <consortium name="RefSeq"/>
        </authorList>
    </citation>
    <scope>IDENTIFICATION</scope>
    <source>
        <tissue evidence="9">Whole organism</tissue>
    </source>
</reference>
<evidence type="ECO:0000313" key="9">
    <source>
        <dbReference type="RefSeq" id="XP_018025422.1"/>
    </source>
</evidence>
<feature type="zinc finger region" description="C3H1-type" evidence="5">
    <location>
        <begin position="178"/>
        <end position="206"/>
    </location>
</feature>
<dbReference type="AlphaFoldDB" id="A0A8B7PIV2"/>
<dbReference type="RefSeq" id="XP_018025422.1">
    <property type="nucleotide sequence ID" value="XM_018169933.2"/>
</dbReference>
<evidence type="ECO:0000256" key="2">
    <source>
        <dbReference type="ARBA" id="ARBA00022737"/>
    </source>
</evidence>
<dbReference type="GO" id="GO:0003729">
    <property type="term" value="F:mRNA binding"/>
    <property type="evidence" value="ECO:0007669"/>
    <property type="project" value="InterPro"/>
</dbReference>
<dbReference type="GeneID" id="108681000"/>
<organism evidence="8 9">
    <name type="scientific">Hyalella azteca</name>
    <name type="common">Amphipod</name>
    <dbReference type="NCBI Taxonomy" id="294128"/>
    <lineage>
        <taxon>Eukaryota</taxon>
        <taxon>Metazoa</taxon>
        <taxon>Ecdysozoa</taxon>
        <taxon>Arthropoda</taxon>
        <taxon>Crustacea</taxon>
        <taxon>Multicrustacea</taxon>
        <taxon>Malacostraca</taxon>
        <taxon>Eumalacostraca</taxon>
        <taxon>Peracarida</taxon>
        <taxon>Amphipoda</taxon>
        <taxon>Senticaudata</taxon>
        <taxon>Talitrida</taxon>
        <taxon>Talitroidea</taxon>
        <taxon>Hyalellidae</taxon>
        <taxon>Hyalella</taxon>
    </lineage>
</organism>
<dbReference type="Proteomes" id="UP000694843">
    <property type="component" value="Unplaced"/>
</dbReference>
<dbReference type="PROSITE" id="PS50103">
    <property type="entry name" value="ZF_C3H1"/>
    <property type="match status" value="2"/>
</dbReference>
<evidence type="ECO:0000256" key="6">
    <source>
        <dbReference type="SAM" id="MobiDB-lite"/>
    </source>
</evidence>
<proteinExistence type="predicted"/>
<feature type="region of interest" description="Disordered" evidence="6">
    <location>
        <begin position="369"/>
        <end position="392"/>
    </location>
</feature>
<evidence type="ECO:0000256" key="5">
    <source>
        <dbReference type="PROSITE-ProRule" id="PRU00723"/>
    </source>
</evidence>
<dbReference type="InterPro" id="IPR036855">
    <property type="entry name" value="Znf_CCCH_sf"/>
</dbReference>
<dbReference type="SMART" id="SM00356">
    <property type="entry name" value="ZnF_C3H1"/>
    <property type="match status" value="2"/>
</dbReference>
<feature type="region of interest" description="Disordered" evidence="6">
    <location>
        <begin position="107"/>
        <end position="140"/>
    </location>
</feature>
<name>A0A8B7PIV2_HYAAZ</name>
<dbReference type="InterPro" id="IPR045877">
    <property type="entry name" value="ZFP36-like"/>
</dbReference>
<evidence type="ECO:0000256" key="1">
    <source>
        <dbReference type="ARBA" id="ARBA00022723"/>
    </source>
</evidence>
<dbReference type="FunFam" id="4.10.1000.10:FF:000001">
    <property type="entry name" value="zinc finger CCCH domain-containing protein 15-like"/>
    <property type="match status" value="1"/>
</dbReference>
<keyword evidence="1 5" id="KW-0479">Metal-binding</keyword>
<dbReference type="GO" id="GO:0008270">
    <property type="term" value="F:zinc ion binding"/>
    <property type="evidence" value="ECO:0007669"/>
    <property type="project" value="UniProtKB-KW"/>
</dbReference>
<keyword evidence="3 5" id="KW-0863">Zinc-finger</keyword>
<evidence type="ECO:0000256" key="4">
    <source>
        <dbReference type="ARBA" id="ARBA00022833"/>
    </source>
</evidence>
<dbReference type="Gene3D" id="4.10.1000.10">
    <property type="entry name" value="Zinc finger, CCCH-type"/>
    <property type="match status" value="2"/>
</dbReference>
<dbReference type="FunFam" id="4.10.1000.10:FF:000002">
    <property type="entry name" value="Zinc finger protein 36, C3H1 type-like 1"/>
    <property type="match status" value="1"/>
</dbReference>
<keyword evidence="2" id="KW-0677">Repeat</keyword>
<evidence type="ECO:0000313" key="8">
    <source>
        <dbReference type="Proteomes" id="UP000694843"/>
    </source>
</evidence>
<sequence length="412" mass="45141">MPPIVSQITEHHNAAHHPELQRTDSVLRSHFDRFEDYELGQQKQQHKAIGGHLMLSKQSSTPVGHPALPLNFLSVTVQKMGLIPNNGVSEGLLGPAAIDPGLINGSGLHRRLDRSHSEPVWPQQQQQLPPDTRPGSNSSRYKTELCRPFEENGFCKYGDKCQFAHGGVELRTLNRHPKYKTELCRTFHTIGICPYGPRCHFIHNAEESRVLSPIMSAMPMTGPLPSMHMTNSPPPALIHSPHTPLSINSPKTPLPTIFDKHSPPSSIHGGSPTASGVFFDDANFSLFQGHLLEGLAETFAQSLHLNKKQSQNYQTSFNNQLHNHLNNQLSASSYHSSSSGSASPVTSCSPQFGECNPQFGECSPQFGELLNDAPTLDTPPASPPDSSFPIGEDFSVNSSLRLPIFQSINAVQ</sequence>
<keyword evidence="8" id="KW-1185">Reference proteome</keyword>
<dbReference type="InterPro" id="IPR000571">
    <property type="entry name" value="Znf_CCCH"/>
</dbReference>
<dbReference type="OrthoDB" id="410307at2759"/>
<feature type="domain" description="C3H1-type" evidence="7">
    <location>
        <begin position="140"/>
        <end position="168"/>
    </location>
</feature>
<dbReference type="Pfam" id="PF00642">
    <property type="entry name" value="zf-CCCH"/>
    <property type="match status" value="2"/>
</dbReference>
<dbReference type="PANTHER" id="PTHR12547">
    <property type="entry name" value="CCCH ZINC FINGER/TIS11-RELATED"/>
    <property type="match status" value="1"/>
</dbReference>
<dbReference type="PANTHER" id="PTHR12547:SF18">
    <property type="entry name" value="PROTEIN TIS11"/>
    <property type="match status" value="1"/>
</dbReference>
<accession>A0A8B7PIV2</accession>
<keyword evidence="4 5" id="KW-0862">Zinc</keyword>
<dbReference type="KEGG" id="hazt:108681000"/>
<feature type="domain" description="C3H1-type" evidence="7">
    <location>
        <begin position="178"/>
        <end position="206"/>
    </location>
</feature>
<feature type="zinc finger region" description="C3H1-type" evidence="5">
    <location>
        <begin position="140"/>
        <end position="168"/>
    </location>
</feature>
<evidence type="ECO:0000256" key="3">
    <source>
        <dbReference type="ARBA" id="ARBA00022771"/>
    </source>
</evidence>
<gene>
    <name evidence="9" type="primary">LOC108681000</name>
</gene>